<dbReference type="EMBL" id="CAICTM010001508">
    <property type="protein sequence ID" value="CAB9524234.1"/>
    <property type="molecule type" value="Genomic_DNA"/>
</dbReference>
<keyword evidence="3" id="KW-1185">Reference proteome</keyword>
<evidence type="ECO:0000313" key="3">
    <source>
        <dbReference type="Proteomes" id="UP001153069"/>
    </source>
</evidence>
<feature type="region of interest" description="Disordered" evidence="1">
    <location>
        <begin position="1"/>
        <end position="37"/>
    </location>
</feature>
<feature type="compositionally biased region" description="Polar residues" evidence="1">
    <location>
        <begin position="1"/>
        <end position="11"/>
    </location>
</feature>
<feature type="compositionally biased region" description="Low complexity" evidence="1">
    <location>
        <begin position="372"/>
        <end position="382"/>
    </location>
</feature>
<feature type="compositionally biased region" description="Low complexity" evidence="1">
    <location>
        <begin position="413"/>
        <end position="428"/>
    </location>
</feature>
<feature type="region of interest" description="Disordered" evidence="1">
    <location>
        <begin position="237"/>
        <end position="276"/>
    </location>
</feature>
<organism evidence="2 3">
    <name type="scientific">Seminavis robusta</name>
    <dbReference type="NCBI Taxonomy" id="568900"/>
    <lineage>
        <taxon>Eukaryota</taxon>
        <taxon>Sar</taxon>
        <taxon>Stramenopiles</taxon>
        <taxon>Ochrophyta</taxon>
        <taxon>Bacillariophyta</taxon>
        <taxon>Bacillariophyceae</taxon>
        <taxon>Bacillariophycidae</taxon>
        <taxon>Naviculales</taxon>
        <taxon>Naviculaceae</taxon>
        <taxon>Seminavis</taxon>
    </lineage>
</organism>
<evidence type="ECO:0000256" key="1">
    <source>
        <dbReference type="SAM" id="MobiDB-lite"/>
    </source>
</evidence>
<dbReference type="Proteomes" id="UP001153069">
    <property type="component" value="Unassembled WGS sequence"/>
</dbReference>
<gene>
    <name evidence="2" type="ORF">SEMRO_1510_G278650.1</name>
</gene>
<evidence type="ECO:0000313" key="2">
    <source>
        <dbReference type="EMBL" id="CAB9524234.1"/>
    </source>
</evidence>
<sequence length="428" mass="48705">MGLLRTLSSSNPPFFGRGLGRPRRHHSAGAERRPSEMNIMGNDGVVSAEYTLKTIKQAQSNPRLTKLELEDVITRQDKDSTSIYEAIQTLLDQEREWIYIKFVDSMTLREGGDSAATLLEHYKNHRLGMWDTIRQHTHDKPIMFQVKLEVASGTPITLVSDMLTVLQQLDSLTSIDFGGGLYGVRKPDVPDQLALLCHGNNMCLPEMIMLSLSCTPPDAAPINNAAGLLHECARKLTQQRRSDDSTSEEEEEEEDVSPKRIRRKSAKKGDNTNKTMDESLTMIDILVDSTKKQRLNDDSDKSTNNTSPTRRRRRSPRVPRRQRRHLSNSERAPDPADYNWTRRRHSRRHSSSNNSKQQQLHNSAPALHYKHSSSSTTKTATKIQPDFRWDKLHQNGPVMDASTPQQPRRRSSTRSSTRNSLRRTATYS</sequence>
<feature type="compositionally biased region" description="Basic and acidic residues" evidence="1">
    <location>
        <begin position="267"/>
        <end position="276"/>
    </location>
</feature>
<accession>A0A9N8ESD4</accession>
<name>A0A9N8ESD4_9STRA</name>
<dbReference type="AlphaFoldDB" id="A0A9N8ESD4"/>
<proteinExistence type="predicted"/>
<protein>
    <submittedName>
        <fullName evidence="2">Uncharacterized protein</fullName>
    </submittedName>
</protein>
<feature type="compositionally biased region" description="Basic residues" evidence="1">
    <location>
        <begin position="309"/>
        <end position="326"/>
    </location>
</feature>
<feature type="compositionally biased region" description="Acidic residues" evidence="1">
    <location>
        <begin position="245"/>
        <end position="255"/>
    </location>
</feature>
<feature type="region of interest" description="Disordered" evidence="1">
    <location>
        <begin position="291"/>
        <end position="428"/>
    </location>
</feature>
<feature type="compositionally biased region" description="Basic residues" evidence="1">
    <location>
        <begin position="341"/>
        <end position="350"/>
    </location>
</feature>
<feature type="compositionally biased region" description="Basic and acidic residues" evidence="1">
    <location>
        <begin position="291"/>
        <end position="301"/>
    </location>
</feature>
<comment type="caution">
    <text evidence="2">The sequence shown here is derived from an EMBL/GenBank/DDBJ whole genome shotgun (WGS) entry which is preliminary data.</text>
</comment>
<reference evidence="2" key="1">
    <citation type="submission" date="2020-06" db="EMBL/GenBank/DDBJ databases">
        <authorList>
            <consortium name="Plant Systems Biology data submission"/>
        </authorList>
    </citation>
    <scope>NUCLEOTIDE SEQUENCE</scope>
    <source>
        <strain evidence="2">D6</strain>
    </source>
</reference>